<dbReference type="GO" id="GO:0008157">
    <property type="term" value="F:protein phosphatase 1 binding"/>
    <property type="evidence" value="ECO:0007669"/>
    <property type="project" value="TreeGrafter"/>
</dbReference>
<dbReference type="InterPro" id="IPR038175">
    <property type="entry name" value="CBM21_dom_sf"/>
</dbReference>
<dbReference type="InterPro" id="IPR005036">
    <property type="entry name" value="CBM21_dom"/>
</dbReference>
<evidence type="ECO:0000256" key="1">
    <source>
        <dbReference type="SAM" id="MobiDB-lite"/>
    </source>
</evidence>
<proteinExistence type="predicted"/>
<dbReference type="GO" id="GO:0000164">
    <property type="term" value="C:protein phosphatase type 1 complex"/>
    <property type="evidence" value="ECO:0007669"/>
    <property type="project" value="TreeGrafter"/>
</dbReference>
<accession>A0A813P4F2</accession>
<sequence>MRTRTASIPITSSNQTRRHNTSTYSPKNFFKYSRSVDDRIHPDDQLASLNDFNNINYNLLLNSNRFSSEPINLSCSMQNYSLMNSQSLNSKHYPTTPTTTADNNSFYYATISSPIFINSDTNNYDLPVFSSLPNCNSVINNHCSSFSPISSSFSSAEDNYIDTKACNVILSDNENHEQDKCSIMNTRNLNQTELDDKAKEISLLSQDHGTLQEEQNNNESALQSSCEIKQIIDDEKPIDQNDKAIKTSTSLPDGENNSDSIKDDNFNNQTTSIERSPSSDNILANILYSKLATNKPDELVNNTDDSALIRADSTGSNESSTTTSSTSEIKLLDDDILLDNTADLLTNADDLQNRYLKRRRRRSSLRSSFSQESPLLSALVSAETSRKDETKSEKQNKESEESPSLLPPESSTPVQNDEIKVEENQSQTTQQSENQSPLENTENNNITISDVNSIKEEEDEKPIIRYRPRRLRQRLLRNYDLITNANLAAIETNLKGGVESSNLLWTSDHDNQLALPHANTHHHTETNNDHDSNIDKDEHQLSKQLSDLQIKDNGNTQEQQQTRDKNHINDDVFSNTQSATLPRGGLKRSQTSSSSKKMVRFADSLGLDLAQIKYIRSTLTSDSKYSPSPSTTLSLFKRNLALDDIHNQGLKPWDFDLTISSHYNQRAYSSTLSPSNAHQQFNNRRYFCLFRQPNSESPDVYLHEIWRSQIKLEYAEIRKKQIKQQQQQQSALKNYNSRLDFHHIPSDAPQQQLCGTLWVTNIDFLKYVSIKYTFNRWMNTYEKEAIHKYHSQDYRNIDNYEFTIDIPNDVDRVEFILRYSSGGQEHYDNNYGNNYIIEAEQTTSIAISLPHDYDFNEMRFY</sequence>
<feature type="compositionally biased region" description="Basic and acidic residues" evidence="1">
    <location>
        <begin position="384"/>
        <end position="400"/>
    </location>
</feature>
<dbReference type="Pfam" id="PF03370">
    <property type="entry name" value="CBM_21"/>
    <property type="match status" value="1"/>
</dbReference>
<dbReference type="InterPro" id="IPR050782">
    <property type="entry name" value="PP1_regulatory_subunit_3"/>
</dbReference>
<dbReference type="GO" id="GO:2001069">
    <property type="term" value="F:glycogen binding"/>
    <property type="evidence" value="ECO:0007669"/>
    <property type="project" value="TreeGrafter"/>
</dbReference>
<dbReference type="PROSITE" id="PS51159">
    <property type="entry name" value="CBM21"/>
    <property type="match status" value="1"/>
</dbReference>
<feature type="compositionally biased region" description="Basic and acidic residues" evidence="1">
    <location>
        <begin position="233"/>
        <end position="245"/>
    </location>
</feature>
<feature type="compositionally biased region" description="Low complexity" evidence="1">
    <location>
        <begin position="424"/>
        <end position="436"/>
    </location>
</feature>
<dbReference type="EMBL" id="CAJNOQ010000050">
    <property type="protein sequence ID" value="CAF0747238.1"/>
    <property type="molecule type" value="Genomic_DNA"/>
</dbReference>
<feature type="compositionally biased region" description="Polar residues" evidence="1">
    <location>
        <begin position="266"/>
        <end position="277"/>
    </location>
</feature>
<dbReference type="OrthoDB" id="1881at2759"/>
<dbReference type="Proteomes" id="UP000663829">
    <property type="component" value="Unassembled WGS sequence"/>
</dbReference>
<evidence type="ECO:0000313" key="4">
    <source>
        <dbReference type="EMBL" id="CAF3526241.1"/>
    </source>
</evidence>
<organism evidence="3 5">
    <name type="scientific">Didymodactylos carnosus</name>
    <dbReference type="NCBI Taxonomy" id="1234261"/>
    <lineage>
        <taxon>Eukaryota</taxon>
        <taxon>Metazoa</taxon>
        <taxon>Spiralia</taxon>
        <taxon>Gnathifera</taxon>
        <taxon>Rotifera</taxon>
        <taxon>Eurotatoria</taxon>
        <taxon>Bdelloidea</taxon>
        <taxon>Philodinida</taxon>
        <taxon>Philodinidae</taxon>
        <taxon>Didymodactylos</taxon>
    </lineage>
</organism>
<evidence type="ECO:0000259" key="2">
    <source>
        <dbReference type="PROSITE" id="PS51159"/>
    </source>
</evidence>
<protein>
    <recommendedName>
        <fullName evidence="2">CBM21 domain-containing protein</fullName>
    </recommendedName>
</protein>
<keyword evidence="5" id="KW-1185">Reference proteome</keyword>
<feature type="domain" description="CBM21" evidence="2">
    <location>
        <begin position="729"/>
        <end position="838"/>
    </location>
</feature>
<feature type="compositionally biased region" description="Basic and acidic residues" evidence="1">
    <location>
        <begin position="561"/>
        <end position="570"/>
    </location>
</feature>
<feature type="region of interest" description="Disordered" evidence="1">
    <location>
        <begin position="1"/>
        <end position="24"/>
    </location>
</feature>
<feature type="compositionally biased region" description="Polar residues" evidence="1">
    <location>
        <begin position="437"/>
        <end position="452"/>
    </location>
</feature>
<dbReference type="Proteomes" id="UP000681722">
    <property type="component" value="Unassembled WGS sequence"/>
</dbReference>
<dbReference type="PANTHER" id="PTHR12307">
    <property type="entry name" value="PROTEIN PHOSPHATASE 1 REGULATORY SUBUNIT"/>
    <property type="match status" value="1"/>
</dbReference>
<feature type="region of interest" description="Disordered" evidence="1">
    <location>
        <begin position="233"/>
        <end position="277"/>
    </location>
</feature>
<gene>
    <name evidence="3" type="ORF">GPM918_LOCUS615</name>
    <name evidence="4" type="ORF">SRO942_LOCUS616</name>
</gene>
<name>A0A813P4F2_9BILA</name>
<dbReference type="AlphaFoldDB" id="A0A813P4F2"/>
<dbReference type="Gene3D" id="2.60.40.2440">
    <property type="entry name" value="Carbohydrate binding type-21 domain"/>
    <property type="match status" value="1"/>
</dbReference>
<feature type="region of interest" description="Disordered" evidence="1">
    <location>
        <begin position="359"/>
        <end position="457"/>
    </location>
</feature>
<dbReference type="GO" id="GO:0005979">
    <property type="term" value="P:regulation of glycogen biosynthetic process"/>
    <property type="evidence" value="ECO:0007669"/>
    <property type="project" value="TreeGrafter"/>
</dbReference>
<reference evidence="3" key="1">
    <citation type="submission" date="2021-02" db="EMBL/GenBank/DDBJ databases">
        <authorList>
            <person name="Nowell W R."/>
        </authorList>
    </citation>
    <scope>NUCLEOTIDE SEQUENCE</scope>
</reference>
<feature type="compositionally biased region" description="Low complexity" evidence="1">
    <location>
        <begin position="402"/>
        <end position="411"/>
    </location>
</feature>
<dbReference type="EMBL" id="CAJOBC010000050">
    <property type="protein sequence ID" value="CAF3526241.1"/>
    <property type="molecule type" value="Genomic_DNA"/>
</dbReference>
<feature type="region of interest" description="Disordered" evidence="1">
    <location>
        <begin position="554"/>
        <end position="595"/>
    </location>
</feature>
<evidence type="ECO:0000313" key="3">
    <source>
        <dbReference type="EMBL" id="CAF0747238.1"/>
    </source>
</evidence>
<dbReference type="PANTHER" id="PTHR12307:SF53">
    <property type="entry name" value="PROTEIN PHOSPHATASE 1 REGULATORY SUBUNIT"/>
    <property type="match status" value="1"/>
</dbReference>
<feature type="compositionally biased region" description="Polar residues" evidence="1">
    <location>
        <begin position="246"/>
        <end position="259"/>
    </location>
</feature>
<comment type="caution">
    <text evidence="3">The sequence shown here is derived from an EMBL/GenBank/DDBJ whole genome shotgun (WGS) entry which is preliminary data.</text>
</comment>
<evidence type="ECO:0000313" key="5">
    <source>
        <dbReference type="Proteomes" id="UP000663829"/>
    </source>
</evidence>